<dbReference type="InterPro" id="IPR010930">
    <property type="entry name" value="Flg_bb/hook_C_dom"/>
</dbReference>
<keyword evidence="13" id="KW-0282">Flagellum</keyword>
<evidence type="ECO:0000256" key="1">
    <source>
        <dbReference type="ARBA" id="ARBA00004365"/>
    </source>
</evidence>
<evidence type="ECO:0000259" key="12">
    <source>
        <dbReference type="Pfam" id="PF22638"/>
    </source>
</evidence>
<dbReference type="InterPro" id="IPR002371">
    <property type="entry name" value="FlgK"/>
</dbReference>
<evidence type="ECO:0000256" key="6">
    <source>
        <dbReference type="ARBA" id="ARBA00023143"/>
    </source>
</evidence>
<evidence type="ECO:0000256" key="8">
    <source>
        <dbReference type="SAM" id="Coils"/>
    </source>
</evidence>
<dbReference type="InterPro" id="IPR049119">
    <property type="entry name" value="FlgK_D2-like"/>
</dbReference>
<dbReference type="PANTHER" id="PTHR30033:SF1">
    <property type="entry name" value="FLAGELLAR HOOK-ASSOCIATED PROTEIN 1"/>
    <property type="match status" value="1"/>
</dbReference>
<dbReference type="GO" id="GO:0044780">
    <property type="term" value="P:bacterial-type flagellum assembly"/>
    <property type="evidence" value="ECO:0007669"/>
    <property type="project" value="InterPro"/>
</dbReference>
<protein>
    <recommendedName>
        <fullName evidence="4 7">Flagellar hook-associated protein 1</fullName>
        <shortName evidence="7">HAP1</shortName>
    </recommendedName>
</protein>
<keyword evidence="5 7" id="KW-0964">Secreted</keyword>
<evidence type="ECO:0000259" key="11">
    <source>
        <dbReference type="Pfam" id="PF21158"/>
    </source>
</evidence>
<keyword evidence="13" id="KW-0966">Cell projection</keyword>
<dbReference type="AlphaFoldDB" id="A0A097R3M7"/>
<feature type="domain" description="Flagellar hook-associated protein FlgK helical" evidence="12">
    <location>
        <begin position="93"/>
        <end position="329"/>
    </location>
</feature>
<gene>
    <name evidence="7 13" type="primary">flgK</name>
    <name evidence="13" type="ORF">AT03_13580</name>
</gene>
<accession>A0A097R3M7</accession>
<dbReference type="NCBIfam" id="TIGR02492">
    <property type="entry name" value="flgK_ends"/>
    <property type="match status" value="1"/>
</dbReference>
<dbReference type="RefSeq" id="WP_025802280.1">
    <property type="nucleotide sequence ID" value="NZ_CP009706.1"/>
</dbReference>
<comment type="similarity">
    <text evidence="3 7">Belongs to the flagella basal body rod proteins family.</text>
</comment>
<dbReference type="Pfam" id="PF00460">
    <property type="entry name" value="Flg_bb_rod"/>
    <property type="match status" value="1"/>
</dbReference>
<evidence type="ECO:0000256" key="3">
    <source>
        <dbReference type="ARBA" id="ARBA00009677"/>
    </source>
</evidence>
<reference evidence="13 14" key="1">
    <citation type="journal article" date="2014" name="Gut Pathog.">
        <title>Gene clusters of Hafnia alvei strain FB1 important in survival and pathogenesis: a draft genome perspective.</title>
        <authorList>
            <person name="Tan J.Y."/>
            <person name="Yin W.F."/>
            <person name="Chan K.G."/>
        </authorList>
    </citation>
    <scope>NUCLEOTIDE SEQUENCE [LARGE SCALE GENOMIC DNA]</scope>
    <source>
        <strain evidence="13 14">FB1</strain>
    </source>
</reference>
<dbReference type="eggNOG" id="COG1256">
    <property type="taxonomic scope" value="Bacteria"/>
</dbReference>
<evidence type="ECO:0000259" key="10">
    <source>
        <dbReference type="Pfam" id="PF06429"/>
    </source>
</evidence>
<dbReference type="Pfam" id="PF22638">
    <property type="entry name" value="FlgK_D1"/>
    <property type="match status" value="1"/>
</dbReference>
<dbReference type="KEGG" id="hav:AT03_13580"/>
<dbReference type="InterPro" id="IPR001444">
    <property type="entry name" value="Flag_bb_rod_N"/>
</dbReference>
<dbReference type="InterPro" id="IPR053927">
    <property type="entry name" value="FlgK_helical"/>
</dbReference>
<dbReference type="Pfam" id="PF06429">
    <property type="entry name" value="Flg_bbr_C"/>
    <property type="match status" value="1"/>
</dbReference>
<proteinExistence type="inferred from homology"/>
<sequence length="561" mass="59224">MANLINSAMSGLSAAQTALSVASNNLSNVYTQGYNRQTVSFAQSGGTSTPTGFIGNGVNVSGINREYNSFIVNQLRQGQSDYASTTAYYQQVSQIDNLLADSNNSLSANMQDFFSNLQNLVSNPSDPAARQTVLAKANGLVNQFKTTDEYLKNLESNANLTVSNSVEQINNYTKQIASLNDQISRLTGASGGNAPNDLLDLRDQMATELNQIANVEITMQEGSMSVSFAGGLSLVQGGTSYKLEAIPSSANPQRLTVGYNRGSGAASEVPEGRITGGSLSGILQFRSGALDNARNQLGQIALSMADSFNKVQQAGVDLNGDLTTNEPFFTIGQPSSYANSNNSQAAGASISATYTDVSQTKATDYRLEYDKDGKWQITRLSDNSKITNLAPDANGKLKFDGLEVTVAPAAAKNDSFTLKTTSSAVQGFGVAITDAAKIGAGTPKYDAGGNLVIDSTGKGDNTNAQKMLDLQKAQTVGGKSTFNEAYAGLVGTVGNQTNSAKVDSTAQGNVVKQLALQQQSVSGVNLDEEYGNLMRFQQYYQANAQVIQTATTLFSALLNIR</sequence>
<feature type="domain" description="Flagellar basal-body/hook protein C-terminal" evidence="10">
    <location>
        <begin position="521"/>
        <end position="560"/>
    </location>
</feature>
<feature type="domain" description="Flagellar hook-associated protein 1 D2-like" evidence="11">
    <location>
        <begin position="338"/>
        <end position="420"/>
    </location>
</feature>
<evidence type="ECO:0000256" key="7">
    <source>
        <dbReference type="RuleBase" id="RU362065"/>
    </source>
</evidence>
<feature type="coiled-coil region" evidence="8">
    <location>
        <begin position="162"/>
        <end position="189"/>
    </location>
</feature>
<dbReference type="PANTHER" id="PTHR30033">
    <property type="entry name" value="FLAGELLAR HOOK-ASSOCIATED PROTEIN 1"/>
    <property type="match status" value="1"/>
</dbReference>
<name>A0A097R3M7_HAFAL</name>
<dbReference type="PATRIC" id="fig|1453496.5.peg.2769"/>
<keyword evidence="6 7" id="KW-0975">Bacterial flagellum</keyword>
<keyword evidence="13" id="KW-0969">Cilium</keyword>
<dbReference type="Proteomes" id="UP000029986">
    <property type="component" value="Chromosome"/>
</dbReference>
<keyword evidence="14" id="KW-1185">Reference proteome</keyword>
<dbReference type="Pfam" id="PF21158">
    <property type="entry name" value="flgK_1st_1"/>
    <property type="match status" value="1"/>
</dbReference>
<dbReference type="SUPFAM" id="SSF64518">
    <property type="entry name" value="Phase 1 flagellin"/>
    <property type="match status" value="1"/>
</dbReference>
<dbReference type="GO" id="GO:0005198">
    <property type="term" value="F:structural molecule activity"/>
    <property type="evidence" value="ECO:0007669"/>
    <property type="project" value="UniProtKB-UniRule"/>
</dbReference>
<organism evidence="13 14">
    <name type="scientific">Hafnia alvei FB1</name>
    <dbReference type="NCBI Taxonomy" id="1453496"/>
    <lineage>
        <taxon>Bacteria</taxon>
        <taxon>Pseudomonadati</taxon>
        <taxon>Pseudomonadota</taxon>
        <taxon>Gammaproteobacteria</taxon>
        <taxon>Enterobacterales</taxon>
        <taxon>Hafniaceae</taxon>
        <taxon>Hafnia</taxon>
    </lineage>
</organism>
<dbReference type="GO" id="GO:0005576">
    <property type="term" value="C:extracellular region"/>
    <property type="evidence" value="ECO:0007669"/>
    <property type="project" value="UniProtKB-SubCell"/>
</dbReference>
<evidence type="ECO:0000313" key="14">
    <source>
        <dbReference type="Proteomes" id="UP000029986"/>
    </source>
</evidence>
<dbReference type="GO" id="GO:0009424">
    <property type="term" value="C:bacterial-type flagellum hook"/>
    <property type="evidence" value="ECO:0007669"/>
    <property type="project" value="UniProtKB-UniRule"/>
</dbReference>
<dbReference type="PRINTS" id="PR01005">
    <property type="entry name" value="FLGHOOKAP1"/>
</dbReference>
<evidence type="ECO:0000256" key="5">
    <source>
        <dbReference type="ARBA" id="ARBA00022525"/>
    </source>
</evidence>
<evidence type="ECO:0000259" key="9">
    <source>
        <dbReference type="Pfam" id="PF00460"/>
    </source>
</evidence>
<evidence type="ECO:0000256" key="2">
    <source>
        <dbReference type="ARBA" id="ARBA00004613"/>
    </source>
</evidence>
<dbReference type="EMBL" id="CP009706">
    <property type="protein sequence ID" value="AIU73323.1"/>
    <property type="molecule type" value="Genomic_DNA"/>
</dbReference>
<evidence type="ECO:0000313" key="13">
    <source>
        <dbReference type="EMBL" id="AIU73323.1"/>
    </source>
</evidence>
<keyword evidence="8" id="KW-0175">Coiled coil</keyword>
<evidence type="ECO:0000256" key="4">
    <source>
        <dbReference type="ARBA" id="ARBA00016244"/>
    </source>
</evidence>
<comment type="subcellular location">
    <subcellularLocation>
        <location evidence="1 7">Bacterial flagellum</location>
    </subcellularLocation>
    <subcellularLocation>
        <location evidence="2 7">Secreted</location>
    </subcellularLocation>
</comment>
<dbReference type="HOGENOM" id="CLU_012762_0_1_6"/>
<feature type="domain" description="Flagellar basal body rod protein N-terminal" evidence="9">
    <location>
        <begin position="5"/>
        <end position="34"/>
    </location>
</feature>
<dbReference type="OrthoDB" id="9802553at2"/>